<evidence type="ECO:0000256" key="1">
    <source>
        <dbReference type="SAM" id="Coils"/>
    </source>
</evidence>
<accession>A0A812LE83</accession>
<proteinExistence type="predicted"/>
<feature type="coiled-coil region" evidence="1">
    <location>
        <begin position="172"/>
        <end position="224"/>
    </location>
</feature>
<sequence>MAVPSWARCARAARWLCEPRHPVDQPCKAEALGMVPEGESEPTKLREVRQPSKHPAFGGTSEELRAARHTELDLLSELLRDRTRSEETKKSLKQKIQRQQAELNLAHEELALAHSQLREEREAASELREELKKRDATIEKTMVREQQAQARHDELVLLRELLRDRLEVGAREEQLSREMAALRADVETAQGQLREERAAAEAAAEAARAQLKEVENLNEFMVKNYVNEVHRRRGVERVSCELVEEVGKLCPDLALLFKEQLAEPTPSQPSLPGATELAGQACKLGSERARATPLAPCGRP</sequence>
<reference evidence="3" key="1">
    <citation type="submission" date="2021-02" db="EMBL/GenBank/DDBJ databases">
        <authorList>
            <person name="Dougan E. K."/>
            <person name="Rhodes N."/>
            <person name="Thang M."/>
            <person name="Chan C."/>
        </authorList>
    </citation>
    <scope>NUCLEOTIDE SEQUENCE</scope>
</reference>
<dbReference type="Proteomes" id="UP000604046">
    <property type="component" value="Unassembled WGS sequence"/>
</dbReference>
<protein>
    <submittedName>
        <fullName evidence="3">Uncharacterized protein</fullName>
    </submittedName>
</protein>
<evidence type="ECO:0000313" key="3">
    <source>
        <dbReference type="EMBL" id="CAE7244460.1"/>
    </source>
</evidence>
<dbReference type="EMBL" id="CAJNDS010001024">
    <property type="protein sequence ID" value="CAE7244460.1"/>
    <property type="molecule type" value="Genomic_DNA"/>
</dbReference>
<feature type="region of interest" description="Disordered" evidence="2">
    <location>
        <begin position="36"/>
        <end position="61"/>
    </location>
</feature>
<keyword evidence="1" id="KW-0175">Coiled coil</keyword>
<comment type="caution">
    <text evidence="3">The sequence shown here is derived from an EMBL/GenBank/DDBJ whole genome shotgun (WGS) entry which is preliminary data.</text>
</comment>
<keyword evidence="4" id="KW-1185">Reference proteome</keyword>
<evidence type="ECO:0000313" key="4">
    <source>
        <dbReference type="Proteomes" id="UP000604046"/>
    </source>
</evidence>
<name>A0A812LE83_9DINO</name>
<dbReference type="AlphaFoldDB" id="A0A812LE83"/>
<gene>
    <name evidence="3" type="ORF">SNAT2548_LOCUS11439</name>
</gene>
<feature type="compositionally biased region" description="Basic and acidic residues" evidence="2">
    <location>
        <begin position="41"/>
        <end position="50"/>
    </location>
</feature>
<evidence type="ECO:0000256" key="2">
    <source>
        <dbReference type="SAM" id="MobiDB-lite"/>
    </source>
</evidence>
<organism evidence="3 4">
    <name type="scientific">Symbiodinium natans</name>
    <dbReference type="NCBI Taxonomy" id="878477"/>
    <lineage>
        <taxon>Eukaryota</taxon>
        <taxon>Sar</taxon>
        <taxon>Alveolata</taxon>
        <taxon>Dinophyceae</taxon>
        <taxon>Suessiales</taxon>
        <taxon>Symbiodiniaceae</taxon>
        <taxon>Symbiodinium</taxon>
    </lineage>
</organism>
<feature type="coiled-coil region" evidence="1">
    <location>
        <begin position="75"/>
        <end position="137"/>
    </location>
</feature>